<evidence type="ECO:0000313" key="2">
    <source>
        <dbReference type="Proteomes" id="UP000032360"/>
    </source>
</evidence>
<name>A0A0D8HHS1_9ACTN</name>
<dbReference type="OrthoDB" id="4773831at2"/>
<dbReference type="Proteomes" id="UP000032360">
    <property type="component" value="Unassembled WGS sequence"/>
</dbReference>
<proteinExistence type="predicted"/>
<protein>
    <submittedName>
        <fullName evidence="1">Uncharacterized protein</fullName>
    </submittedName>
</protein>
<comment type="caution">
    <text evidence="1">The sequence shown here is derived from an EMBL/GenBank/DDBJ whole genome shotgun (WGS) entry which is preliminary data.</text>
</comment>
<evidence type="ECO:0000313" key="1">
    <source>
        <dbReference type="EMBL" id="KJF16626.1"/>
    </source>
</evidence>
<keyword evidence="2" id="KW-1185">Reference proteome</keyword>
<organism evidence="1 2">
    <name type="scientific">Acidithrix ferrooxidans</name>
    <dbReference type="NCBI Taxonomy" id="1280514"/>
    <lineage>
        <taxon>Bacteria</taxon>
        <taxon>Bacillati</taxon>
        <taxon>Actinomycetota</taxon>
        <taxon>Acidimicrobiia</taxon>
        <taxon>Acidimicrobiales</taxon>
        <taxon>Acidimicrobiaceae</taxon>
        <taxon>Acidithrix</taxon>
    </lineage>
</organism>
<accession>A0A0D8HHS1</accession>
<dbReference type="STRING" id="1280514.AXFE_24880"/>
<dbReference type="AlphaFoldDB" id="A0A0D8HHS1"/>
<dbReference type="RefSeq" id="WP_052606193.1">
    <property type="nucleotide sequence ID" value="NZ_JXYS01000078.1"/>
</dbReference>
<sequence length="327" mass="37545">MESQSKSVRSSYRWVEPSAWDPKQAYNVLQDLVYLHKDAGFSPTRIARANLVRQLLGGDNESYEVLLERFISAIESLRDPQPEILLDVFGLAPETEDMTYLKDRRRHYGDKHGIKVEAVADREETALDSLRKQLVTGWYPKSPTGFSVPQSHNGFVQQAARILTVVRNRAWQENREWHQLIAAFDEADFISISSSYPGRPIPEGDFTVKTERIGESFTHQFWYKEPMRRGETYDLKFRLLADPDLGTPGALTEQSQAFHEPTRFASFGAVFIGDRPDTIWSYRGLTYFERPGTPHIGKTLEFGDERGVNVEFHDLYGGLYSGIAWEW</sequence>
<dbReference type="EMBL" id="JXYS01000078">
    <property type="protein sequence ID" value="KJF16626.1"/>
    <property type="molecule type" value="Genomic_DNA"/>
</dbReference>
<reference evidence="1 2" key="1">
    <citation type="submission" date="2015-01" db="EMBL/GenBank/DDBJ databases">
        <title>Draft genome of the acidophilic iron oxidizer Acidithrix ferrooxidans strain Py-F3.</title>
        <authorList>
            <person name="Poehlein A."/>
            <person name="Eisen S."/>
            <person name="Schloemann M."/>
            <person name="Johnson B.D."/>
            <person name="Daniel R."/>
            <person name="Muehling M."/>
        </authorList>
    </citation>
    <scope>NUCLEOTIDE SEQUENCE [LARGE SCALE GENOMIC DNA]</scope>
    <source>
        <strain evidence="1 2">Py-F3</strain>
    </source>
</reference>
<gene>
    <name evidence="1" type="ORF">AXFE_24880</name>
</gene>